<dbReference type="Proteomes" id="UP000317093">
    <property type="component" value="Chromosome"/>
</dbReference>
<dbReference type="SUPFAM" id="SSF54211">
    <property type="entry name" value="Ribosomal protein S5 domain 2-like"/>
    <property type="match status" value="1"/>
</dbReference>
<dbReference type="KEGG" id="knv:Pan216_39590"/>
<reference evidence="6 7" key="1">
    <citation type="submission" date="2019-02" db="EMBL/GenBank/DDBJ databases">
        <title>Deep-cultivation of Planctomycetes and their phenomic and genomic characterization uncovers novel biology.</title>
        <authorList>
            <person name="Wiegand S."/>
            <person name="Jogler M."/>
            <person name="Boedeker C."/>
            <person name="Pinto D."/>
            <person name="Vollmers J."/>
            <person name="Rivas-Marin E."/>
            <person name="Kohn T."/>
            <person name="Peeters S.H."/>
            <person name="Heuer A."/>
            <person name="Rast P."/>
            <person name="Oberbeckmann S."/>
            <person name="Bunk B."/>
            <person name="Jeske O."/>
            <person name="Meyerdierks A."/>
            <person name="Storesund J.E."/>
            <person name="Kallscheuer N."/>
            <person name="Luecker S."/>
            <person name="Lage O.M."/>
            <person name="Pohl T."/>
            <person name="Merkel B.J."/>
            <person name="Hornburger P."/>
            <person name="Mueller R.-W."/>
            <person name="Bruemmer F."/>
            <person name="Labrenz M."/>
            <person name="Spormann A.M."/>
            <person name="Op den Camp H."/>
            <person name="Overmann J."/>
            <person name="Amann R."/>
            <person name="Jetten M.S.M."/>
            <person name="Mascher T."/>
            <person name="Medema M.H."/>
            <person name="Devos D.P."/>
            <person name="Kaster A.-K."/>
            <person name="Ovreas L."/>
            <person name="Rohde M."/>
            <person name="Galperin M.Y."/>
            <person name="Jogler C."/>
        </authorList>
    </citation>
    <scope>NUCLEOTIDE SEQUENCE [LARGE SCALE GENOMIC DNA]</scope>
    <source>
        <strain evidence="6 7">Pan216</strain>
    </source>
</reference>
<dbReference type="InterPro" id="IPR014721">
    <property type="entry name" value="Ribsml_uS5_D2-typ_fold_subgr"/>
</dbReference>
<dbReference type="SMART" id="SM00382">
    <property type="entry name" value="AAA"/>
    <property type="match status" value="1"/>
</dbReference>
<evidence type="ECO:0000256" key="4">
    <source>
        <dbReference type="SAM" id="MobiDB-lite"/>
    </source>
</evidence>
<dbReference type="AlphaFoldDB" id="A0A518B7W5"/>
<keyword evidence="7" id="KW-1185">Reference proteome</keyword>
<dbReference type="OrthoDB" id="9813147at2"/>
<dbReference type="Pfam" id="PF01078">
    <property type="entry name" value="Mg_chelatase"/>
    <property type="match status" value="1"/>
</dbReference>
<name>A0A518B7W5_9BACT</name>
<accession>A0A518B7W5</accession>
<dbReference type="SUPFAM" id="SSF52540">
    <property type="entry name" value="P-loop containing nucleoside triphosphate hydrolases"/>
    <property type="match status" value="1"/>
</dbReference>
<dbReference type="PANTHER" id="PTHR32039">
    <property type="entry name" value="MAGNESIUM-CHELATASE SUBUNIT CHLI"/>
    <property type="match status" value="1"/>
</dbReference>
<dbReference type="Pfam" id="PF13335">
    <property type="entry name" value="Mg_chelatase_C"/>
    <property type="match status" value="1"/>
</dbReference>
<dbReference type="InterPro" id="IPR025158">
    <property type="entry name" value="Mg_chelat-rel_C"/>
</dbReference>
<sequence>MALAKLRTFTLVGIEALPVEAEIDVASTGLPATILVGLAEASVRESIHRIERATLNSGYRKPKNRVVINLAPADLRKDAAALDLPIALGLLAATGQVTPDVFADTAVAGELALDGATRPIKGALSIAMAARRQGCRRLLLPSANGHEAAVVEGIDVYPVGSLSEAVNLLAGELDFEPAVVDVERFFREQSQHSIDFSDVKGQEAGKRALLIAAAGKHNCLLIGPPGTGKTMLAKRLPTILPPLTLTESLETTRIYSAVGATADQPLRTTRPFREPHHTSSEAGMIGGGSNPTPGEISLAHHGVLFLDEFPEFSRRTLEVLRQPLEAGSVTITRATAKVEFPADFLLVAAMNPCPCGYMTDPKRECRCTPIAVDRYLGKISGPLLDRIDIHLEIPVIELEELRGDGSGTPSTPLREQALQARERQHERFDGDPLMLNGRMSGKQIRSFCSLDATGEKLLRRAVEELGLSIRAHDRVLRVARTIADLEGSNAIAEYHLAEAIQLRRLDRRLWA</sequence>
<dbReference type="Gene3D" id="3.40.50.300">
    <property type="entry name" value="P-loop containing nucleotide triphosphate hydrolases"/>
    <property type="match status" value="1"/>
</dbReference>
<dbReference type="InterPro" id="IPR003593">
    <property type="entry name" value="AAA+_ATPase"/>
</dbReference>
<evidence type="ECO:0000313" key="7">
    <source>
        <dbReference type="Proteomes" id="UP000317093"/>
    </source>
</evidence>
<keyword evidence="2" id="KW-0547">Nucleotide-binding</keyword>
<keyword evidence="3" id="KW-0067">ATP-binding</keyword>
<feature type="region of interest" description="Disordered" evidence="4">
    <location>
        <begin position="268"/>
        <end position="287"/>
    </location>
</feature>
<organism evidence="6 7">
    <name type="scientific">Kolteria novifilia</name>
    <dbReference type="NCBI Taxonomy" id="2527975"/>
    <lineage>
        <taxon>Bacteria</taxon>
        <taxon>Pseudomonadati</taxon>
        <taxon>Planctomycetota</taxon>
        <taxon>Planctomycetia</taxon>
        <taxon>Kolteriales</taxon>
        <taxon>Kolteriaceae</taxon>
        <taxon>Kolteria</taxon>
    </lineage>
</organism>
<dbReference type="InterPro" id="IPR004482">
    <property type="entry name" value="Mg_chelat-rel"/>
</dbReference>
<dbReference type="CDD" id="cd00009">
    <property type="entry name" value="AAA"/>
    <property type="match status" value="1"/>
</dbReference>
<dbReference type="NCBIfam" id="TIGR00368">
    <property type="entry name" value="YifB family Mg chelatase-like AAA ATPase"/>
    <property type="match status" value="1"/>
</dbReference>
<gene>
    <name evidence="6" type="primary">comM</name>
    <name evidence="6" type="ORF">Pan216_39590</name>
</gene>
<dbReference type="PRINTS" id="PR01657">
    <property type="entry name" value="MCMFAMILY"/>
</dbReference>
<dbReference type="PANTHER" id="PTHR32039:SF7">
    <property type="entry name" value="COMPETENCE PROTEIN COMM"/>
    <property type="match status" value="1"/>
</dbReference>
<dbReference type="InterPro" id="IPR001208">
    <property type="entry name" value="MCM_dom"/>
</dbReference>
<dbReference type="InterPro" id="IPR020568">
    <property type="entry name" value="Ribosomal_Su5_D2-typ_SF"/>
</dbReference>
<dbReference type="GO" id="GO:0003677">
    <property type="term" value="F:DNA binding"/>
    <property type="evidence" value="ECO:0007669"/>
    <property type="project" value="InterPro"/>
</dbReference>
<dbReference type="InterPro" id="IPR027417">
    <property type="entry name" value="P-loop_NTPase"/>
</dbReference>
<dbReference type="InterPro" id="IPR045006">
    <property type="entry name" value="CHLI-like"/>
</dbReference>
<evidence type="ECO:0000256" key="1">
    <source>
        <dbReference type="ARBA" id="ARBA00006354"/>
    </source>
</evidence>
<dbReference type="InterPro" id="IPR000523">
    <property type="entry name" value="Mg_chelatse_chII-like_cat_dom"/>
</dbReference>
<comment type="similarity">
    <text evidence="1">Belongs to the Mg-chelatase subunits D/I family. ComM subfamily.</text>
</comment>
<evidence type="ECO:0000259" key="5">
    <source>
        <dbReference type="SMART" id="SM00382"/>
    </source>
</evidence>
<evidence type="ECO:0000256" key="3">
    <source>
        <dbReference type="ARBA" id="ARBA00022840"/>
    </source>
</evidence>
<dbReference type="Pfam" id="PF13541">
    <property type="entry name" value="ChlI"/>
    <property type="match status" value="1"/>
</dbReference>
<dbReference type="RefSeq" id="WP_145260280.1">
    <property type="nucleotide sequence ID" value="NZ_CP036279.1"/>
</dbReference>
<evidence type="ECO:0000313" key="6">
    <source>
        <dbReference type="EMBL" id="QDU63084.1"/>
    </source>
</evidence>
<proteinExistence type="inferred from homology"/>
<dbReference type="EMBL" id="CP036279">
    <property type="protein sequence ID" value="QDU63084.1"/>
    <property type="molecule type" value="Genomic_DNA"/>
</dbReference>
<evidence type="ECO:0000256" key="2">
    <source>
        <dbReference type="ARBA" id="ARBA00022741"/>
    </source>
</evidence>
<dbReference type="GO" id="GO:0005524">
    <property type="term" value="F:ATP binding"/>
    <property type="evidence" value="ECO:0007669"/>
    <property type="project" value="UniProtKB-KW"/>
</dbReference>
<dbReference type="Gene3D" id="3.30.230.10">
    <property type="match status" value="1"/>
</dbReference>
<feature type="domain" description="AAA+ ATPase" evidence="5">
    <location>
        <begin position="215"/>
        <end position="397"/>
    </location>
</feature>
<protein>
    <submittedName>
        <fullName evidence="6">Competence protein ComM</fullName>
    </submittedName>
</protein>